<keyword evidence="3" id="KW-0964">Secreted</keyword>
<keyword evidence="5" id="KW-0358">Heparin-binding</keyword>
<evidence type="ECO:0000256" key="5">
    <source>
        <dbReference type="ARBA" id="ARBA00022674"/>
    </source>
</evidence>
<keyword evidence="15" id="KW-1185">Reference proteome</keyword>
<keyword evidence="9" id="KW-0325">Glycoprotein</keyword>
<evidence type="ECO:0000256" key="6">
    <source>
        <dbReference type="ARBA" id="ARBA00022687"/>
    </source>
</evidence>
<keyword evidence="6" id="KW-0879">Wnt signaling pathway</keyword>
<feature type="chain" id="PRO_5042007252" evidence="11">
    <location>
        <begin position="27"/>
        <end position="318"/>
    </location>
</feature>
<protein>
    <submittedName>
        <fullName evidence="14">R-spondin-2-like isoform X1</fullName>
    </submittedName>
</protein>
<dbReference type="Gene3D" id="2.10.220.10">
    <property type="entry name" value="Hormone Receptor, Insulin-like Growth Factor Receptor 1, Chain A, domain 2"/>
    <property type="match status" value="1"/>
</dbReference>
<organism evidence="14 15">
    <name type="scientific">Biomphalaria pfeifferi</name>
    <name type="common">Bloodfluke planorb</name>
    <name type="synonym">Freshwater snail</name>
    <dbReference type="NCBI Taxonomy" id="112525"/>
    <lineage>
        <taxon>Eukaryota</taxon>
        <taxon>Metazoa</taxon>
        <taxon>Spiralia</taxon>
        <taxon>Lophotrochozoa</taxon>
        <taxon>Mollusca</taxon>
        <taxon>Gastropoda</taxon>
        <taxon>Heterobranchia</taxon>
        <taxon>Euthyneura</taxon>
        <taxon>Panpulmonata</taxon>
        <taxon>Hygrophila</taxon>
        <taxon>Lymnaeoidea</taxon>
        <taxon>Planorbidae</taxon>
        <taxon>Biomphalaria</taxon>
    </lineage>
</organism>
<feature type="signal peptide" evidence="11">
    <location>
        <begin position="1"/>
        <end position="26"/>
    </location>
</feature>
<evidence type="ECO:0000256" key="9">
    <source>
        <dbReference type="ARBA" id="ARBA00023180"/>
    </source>
</evidence>
<evidence type="ECO:0000256" key="3">
    <source>
        <dbReference type="ARBA" id="ARBA00022525"/>
    </source>
</evidence>
<dbReference type="InterPro" id="IPR000884">
    <property type="entry name" value="TSP1_rpt"/>
</dbReference>
<feature type="domain" description="R-spondin Fu-CRD" evidence="12">
    <location>
        <begin position="43"/>
        <end position="143"/>
    </location>
</feature>
<dbReference type="Pfam" id="PF15913">
    <property type="entry name" value="Furin-like_2"/>
    <property type="match status" value="1"/>
</dbReference>
<dbReference type="GO" id="GO:0005576">
    <property type="term" value="C:extracellular region"/>
    <property type="evidence" value="ECO:0007669"/>
    <property type="project" value="UniProtKB-SubCell"/>
</dbReference>
<name>A0AAD8FND5_BIOPF</name>
<dbReference type="SUPFAM" id="SSF57184">
    <property type="entry name" value="Growth factor receptor domain"/>
    <property type="match status" value="1"/>
</dbReference>
<comment type="similarity">
    <text evidence="2">Belongs to the R-spondin family.</text>
</comment>
<keyword evidence="4" id="KW-0716">Sensory transduction</keyword>
<evidence type="ECO:0000256" key="1">
    <source>
        <dbReference type="ARBA" id="ARBA00004613"/>
    </source>
</evidence>
<evidence type="ECO:0000256" key="2">
    <source>
        <dbReference type="ARBA" id="ARBA00007308"/>
    </source>
</evidence>
<dbReference type="InterPro" id="IPR009030">
    <property type="entry name" value="Growth_fac_rcpt_cys_sf"/>
</dbReference>
<dbReference type="Proteomes" id="UP001233172">
    <property type="component" value="Unassembled WGS sequence"/>
</dbReference>
<dbReference type="GO" id="GO:0016055">
    <property type="term" value="P:Wnt signaling pathway"/>
    <property type="evidence" value="ECO:0007669"/>
    <property type="project" value="UniProtKB-KW"/>
</dbReference>
<gene>
    <name evidence="14" type="ORF">Bpfe_000813</name>
</gene>
<dbReference type="InterPro" id="IPR043601">
    <property type="entry name" value="Rspo_Fu-CRD_dom"/>
</dbReference>
<dbReference type="PANTHER" id="PTHR46987">
    <property type="entry name" value="NEUROHYPOPHYSIAL HORMONES, N-TERMINAL DOMAIN CONTAINING PROTEIN"/>
    <property type="match status" value="1"/>
</dbReference>
<evidence type="ECO:0000313" key="14">
    <source>
        <dbReference type="EMBL" id="KAK0069636.1"/>
    </source>
</evidence>
<feature type="domain" description="Spondin-like TSP1" evidence="13">
    <location>
        <begin position="149"/>
        <end position="203"/>
    </location>
</feature>
<reference evidence="14" key="1">
    <citation type="journal article" date="2023" name="PLoS Negl. Trop. Dis.">
        <title>A genome sequence for Biomphalaria pfeifferi, the major vector snail for the human-infecting parasite Schistosoma mansoni.</title>
        <authorList>
            <person name="Bu L."/>
            <person name="Lu L."/>
            <person name="Laidemitt M.R."/>
            <person name="Zhang S.M."/>
            <person name="Mutuku M."/>
            <person name="Mkoji G."/>
            <person name="Steinauer M."/>
            <person name="Loker E.S."/>
        </authorList>
    </citation>
    <scope>NUCLEOTIDE SEQUENCE</scope>
    <source>
        <strain evidence="14">KasaAsao</strain>
    </source>
</reference>
<keyword evidence="7 11" id="KW-0732">Signal</keyword>
<evidence type="ECO:0000256" key="7">
    <source>
        <dbReference type="ARBA" id="ARBA00022729"/>
    </source>
</evidence>
<evidence type="ECO:0000259" key="13">
    <source>
        <dbReference type="Pfam" id="PF19028"/>
    </source>
</evidence>
<dbReference type="InterPro" id="IPR036383">
    <property type="entry name" value="TSP1_rpt_sf"/>
</dbReference>
<keyword evidence="8" id="KW-1015">Disulfide bond</keyword>
<dbReference type="SMART" id="SM00209">
    <property type="entry name" value="TSP1"/>
    <property type="match status" value="1"/>
</dbReference>
<accession>A0AAD8FND5</accession>
<evidence type="ECO:0000259" key="12">
    <source>
        <dbReference type="Pfam" id="PF15913"/>
    </source>
</evidence>
<dbReference type="Pfam" id="PF19028">
    <property type="entry name" value="TSP1_spondin"/>
    <property type="match status" value="1"/>
</dbReference>
<evidence type="ECO:0000313" key="15">
    <source>
        <dbReference type="Proteomes" id="UP001233172"/>
    </source>
</evidence>
<dbReference type="InterPro" id="IPR044004">
    <property type="entry name" value="TSP1_spondin_dom"/>
</dbReference>
<evidence type="ECO:0000256" key="4">
    <source>
        <dbReference type="ARBA" id="ARBA00022606"/>
    </source>
</evidence>
<evidence type="ECO:0000256" key="10">
    <source>
        <dbReference type="SAM" id="MobiDB-lite"/>
    </source>
</evidence>
<dbReference type="SUPFAM" id="SSF82895">
    <property type="entry name" value="TSP-1 type 1 repeat"/>
    <property type="match status" value="1"/>
</dbReference>
<dbReference type="GO" id="GO:0008201">
    <property type="term" value="F:heparin binding"/>
    <property type="evidence" value="ECO:0007669"/>
    <property type="project" value="UniProtKB-KW"/>
</dbReference>
<comment type="caution">
    <text evidence="14">The sequence shown here is derived from an EMBL/GenBank/DDBJ whole genome shotgun (WGS) entry which is preliminary data.</text>
</comment>
<dbReference type="SMART" id="SM00261">
    <property type="entry name" value="FU"/>
    <property type="match status" value="2"/>
</dbReference>
<sequence>MTNMLWLSAVLYQLIVYECLVRTVRAGARVKRTIIGRYPVCPRGCTACSPINGCVSCEPHLFMFLHRENMREVGLCTPSCPIGFYGVRHQYFNKCYRCHIEHCYSCFSRQYCTLCEEPYLVNEGRCIEHCPPGQFYANFTRECNDRVDCLPGAWSPWSECSRLSQNCHNRRGRQIRTRHVLQDASPNGNPCPDMIETQPCRLPQRHCDGGCNSRRTHTWKKKQWIERRRKKKKPKTRKKKKKKQGKKPLWGPGRRVDARGGSRSRGGNWKGNEKFGQRSRQLQQNRTCRSCGRSCMRRRGKKLKAGVSVAIRHEFSPV</sequence>
<dbReference type="CDD" id="cd00064">
    <property type="entry name" value="FU"/>
    <property type="match status" value="1"/>
</dbReference>
<dbReference type="AlphaFoldDB" id="A0AAD8FND5"/>
<dbReference type="PANTHER" id="PTHR46987:SF7">
    <property type="entry name" value="TNFR-CYS DOMAIN-CONTAINING PROTEIN"/>
    <property type="match status" value="1"/>
</dbReference>
<feature type="region of interest" description="Disordered" evidence="10">
    <location>
        <begin position="218"/>
        <end position="287"/>
    </location>
</feature>
<evidence type="ECO:0000256" key="8">
    <source>
        <dbReference type="ARBA" id="ARBA00023157"/>
    </source>
</evidence>
<proteinExistence type="inferred from homology"/>
<dbReference type="InterPro" id="IPR006212">
    <property type="entry name" value="Furin_repeat"/>
</dbReference>
<comment type="subcellular location">
    <subcellularLocation>
        <location evidence="1">Secreted</location>
    </subcellularLocation>
</comment>
<dbReference type="InterPro" id="IPR051514">
    <property type="entry name" value="R-spondin"/>
</dbReference>
<feature type="compositionally biased region" description="Basic residues" evidence="10">
    <location>
        <begin position="218"/>
        <end position="246"/>
    </location>
</feature>
<dbReference type="EMBL" id="JASAOG010000002">
    <property type="protein sequence ID" value="KAK0069636.1"/>
    <property type="molecule type" value="Genomic_DNA"/>
</dbReference>
<evidence type="ECO:0000256" key="11">
    <source>
        <dbReference type="SAM" id="SignalP"/>
    </source>
</evidence>
<dbReference type="PROSITE" id="PS50092">
    <property type="entry name" value="TSP1"/>
    <property type="match status" value="1"/>
</dbReference>
<dbReference type="Gene3D" id="2.20.100.10">
    <property type="entry name" value="Thrombospondin type-1 (TSP1) repeat"/>
    <property type="match status" value="1"/>
</dbReference>
<reference evidence="14" key="2">
    <citation type="submission" date="2023-04" db="EMBL/GenBank/DDBJ databases">
        <authorList>
            <person name="Bu L."/>
            <person name="Lu L."/>
            <person name="Laidemitt M.R."/>
            <person name="Zhang S.M."/>
            <person name="Mutuku M."/>
            <person name="Mkoji G."/>
            <person name="Steinauer M."/>
            <person name="Loker E.S."/>
        </authorList>
    </citation>
    <scope>NUCLEOTIDE SEQUENCE</scope>
    <source>
        <strain evidence="14">KasaAsao</strain>
        <tissue evidence="14">Whole Snail</tissue>
    </source>
</reference>